<evidence type="ECO:0000256" key="2">
    <source>
        <dbReference type="ARBA" id="ARBA00005336"/>
    </source>
</evidence>
<dbReference type="AlphaFoldDB" id="A0A1W1CK74"/>
<dbReference type="SUPFAM" id="SSF51445">
    <property type="entry name" value="(Trans)glycosidases"/>
    <property type="match status" value="1"/>
</dbReference>
<evidence type="ECO:0000259" key="6">
    <source>
        <dbReference type="Pfam" id="PF00933"/>
    </source>
</evidence>
<dbReference type="NCBIfam" id="NF003740">
    <property type="entry name" value="PRK05337.1"/>
    <property type="match status" value="1"/>
</dbReference>
<dbReference type="Pfam" id="PF00933">
    <property type="entry name" value="Glyco_hydro_3"/>
    <property type="match status" value="1"/>
</dbReference>
<dbReference type="EMBL" id="FPHJ01000049">
    <property type="protein sequence ID" value="SFV66174.1"/>
    <property type="molecule type" value="Genomic_DNA"/>
</dbReference>
<reference evidence="7" key="1">
    <citation type="submission" date="2016-10" db="EMBL/GenBank/DDBJ databases">
        <authorList>
            <person name="de Groot N.N."/>
        </authorList>
    </citation>
    <scope>NUCLEOTIDE SEQUENCE</scope>
</reference>
<comment type="catalytic activity">
    <reaction evidence="1">
        <text>Hydrolysis of terminal non-reducing N-acetyl-D-hexosamine residues in N-acetyl-beta-D-hexosaminides.</text>
        <dbReference type="EC" id="3.2.1.52"/>
    </reaction>
</comment>
<dbReference type="InterPro" id="IPR036962">
    <property type="entry name" value="Glyco_hydro_3_N_sf"/>
</dbReference>
<dbReference type="InterPro" id="IPR050226">
    <property type="entry name" value="NagZ_Beta-hexosaminidase"/>
</dbReference>
<evidence type="ECO:0000256" key="5">
    <source>
        <dbReference type="ARBA" id="ARBA00023295"/>
    </source>
</evidence>
<dbReference type="GO" id="GO:0009254">
    <property type="term" value="P:peptidoglycan turnover"/>
    <property type="evidence" value="ECO:0007669"/>
    <property type="project" value="TreeGrafter"/>
</dbReference>
<name>A0A1W1CK74_9ZZZZ</name>
<proteinExistence type="inferred from homology"/>
<dbReference type="GO" id="GO:0005975">
    <property type="term" value="P:carbohydrate metabolic process"/>
    <property type="evidence" value="ECO:0007669"/>
    <property type="project" value="InterPro"/>
</dbReference>
<dbReference type="GO" id="GO:0004563">
    <property type="term" value="F:beta-N-acetylhexosaminidase activity"/>
    <property type="evidence" value="ECO:0007669"/>
    <property type="project" value="UniProtKB-EC"/>
</dbReference>
<evidence type="ECO:0000256" key="3">
    <source>
        <dbReference type="ARBA" id="ARBA00012663"/>
    </source>
</evidence>
<protein>
    <recommendedName>
        <fullName evidence="3">beta-N-acetylhexosaminidase</fullName>
        <ecNumber evidence="3">3.2.1.52</ecNumber>
    </recommendedName>
</protein>
<keyword evidence="5 7" id="KW-0326">Glycosidase</keyword>
<comment type="similarity">
    <text evidence="2">Belongs to the glycosyl hydrolase 3 family.</text>
</comment>
<keyword evidence="4 7" id="KW-0378">Hydrolase</keyword>
<sequence>MIAPIMIDVLGLELTHSDIKRIQNNAVGGVILFTRNYKSKTQVRKLIKDIRNIKDNLLIAVDHEGGRVQRFKGDGWTHIPAMAKLGELYDNNSNKAVEMAKTCGFVLAYELAEIDVDFSFTPVLDVDYGSSSVIGDRAFHKSPQVIAKLSQAFVDGVNQVGMKTVGKHFPGHGFVVADSHIAQPIDTREISELEKDFEVFSKVSIDAIMPAHIIFPKVDDKPACFSSVWLKNILRNQLKFKGCVFSDDLSMQGALFYKDINQRVDEALKNGCDMVLICNNEKMVDEVLNNKKEYQKNDNLLEMRLKNNKISVNLFDKERKKIKEFKNGI</sequence>
<dbReference type="InterPro" id="IPR017853">
    <property type="entry name" value="GH"/>
</dbReference>
<accession>A0A1W1CK74</accession>
<evidence type="ECO:0000313" key="7">
    <source>
        <dbReference type="EMBL" id="SFV66174.1"/>
    </source>
</evidence>
<dbReference type="Gene3D" id="3.20.20.300">
    <property type="entry name" value="Glycoside hydrolase, family 3, N-terminal domain"/>
    <property type="match status" value="1"/>
</dbReference>
<dbReference type="EC" id="3.2.1.52" evidence="3"/>
<dbReference type="PANTHER" id="PTHR30480:SF13">
    <property type="entry name" value="BETA-HEXOSAMINIDASE"/>
    <property type="match status" value="1"/>
</dbReference>
<organism evidence="7">
    <name type="scientific">hydrothermal vent metagenome</name>
    <dbReference type="NCBI Taxonomy" id="652676"/>
    <lineage>
        <taxon>unclassified sequences</taxon>
        <taxon>metagenomes</taxon>
        <taxon>ecological metagenomes</taxon>
    </lineage>
</organism>
<evidence type="ECO:0000256" key="1">
    <source>
        <dbReference type="ARBA" id="ARBA00001231"/>
    </source>
</evidence>
<dbReference type="InterPro" id="IPR001764">
    <property type="entry name" value="Glyco_hydro_3_N"/>
</dbReference>
<dbReference type="PANTHER" id="PTHR30480">
    <property type="entry name" value="BETA-HEXOSAMINIDASE-RELATED"/>
    <property type="match status" value="1"/>
</dbReference>
<dbReference type="PROSITE" id="PS00775">
    <property type="entry name" value="GLYCOSYL_HYDROL_F3"/>
    <property type="match status" value="1"/>
</dbReference>
<feature type="domain" description="Glycoside hydrolase family 3 N-terminal" evidence="6">
    <location>
        <begin position="15"/>
        <end position="292"/>
    </location>
</feature>
<gene>
    <name evidence="7" type="ORF">MNB_SUP05-5-607</name>
</gene>
<dbReference type="InterPro" id="IPR019800">
    <property type="entry name" value="Glyco_hydro_3_AS"/>
</dbReference>
<evidence type="ECO:0000256" key="4">
    <source>
        <dbReference type="ARBA" id="ARBA00022801"/>
    </source>
</evidence>